<dbReference type="Pfam" id="PF01796">
    <property type="entry name" value="OB_ChsH2_C"/>
    <property type="match status" value="1"/>
</dbReference>
<gene>
    <name evidence="3" type="ORF">CQY22_001860</name>
</gene>
<dbReference type="InterPro" id="IPR022002">
    <property type="entry name" value="ChsH2_Znr"/>
</dbReference>
<keyword evidence="4" id="KW-1185">Reference proteome</keyword>
<dbReference type="InterPro" id="IPR002878">
    <property type="entry name" value="ChsH2_C"/>
</dbReference>
<organism evidence="3 4">
    <name type="scientific">Mycolicibacterium brumae</name>
    <dbReference type="NCBI Taxonomy" id="85968"/>
    <lineage>
        <taxon>Bacteria</taxon>
        <taxon>Bacillati</taxon>
        <taxon>Actinomycetota</taxon>
        <taxon>Actinomycetes</taxon>
        <taxon>Mycobacteriales</taxon>
        <taxon>Mycobacteriaceae</taxon>
        <taxon>Mycolicibacterium</taxon>
    </lineage>
</organism>
<dbReference type="PANTHER" id="PTHR34075:SF5">
    <property type="entry name" value="BLR3430 PROTEIN"/>
    <property type="match status" value="1"/>
</dbReference>
<keyword evidence="3" id="KW-0238">DNA-binding</keyword>
<dbReference type="Proteomes" id="UP000230551">
    <property type="component" value="Unassembled WGS sequence"/>
</dbReference>
<dbReference type="EMBL" id="PDCN02000001">
    <property type="protein sequence ID" value="PIB77778.1"/>
    <property type="molecule type" value="Genomic_DNA"/>
</dbReference>
<dbReference type="PANTHER" id="PTHR34075">
    <property type="entry name" value="BLR3430 PROTEIN"/>
    <property type="match status" value="1"/>
</dbReference>
<dbReference type="Pfam" id="PF12172">
    <property type="entry name" value="zf-ChsH2"/>
    <property type="match status" value="1"/>
</dbReference>
<accession>A0A2G5PHJ2</accession>
<evidence type="ECO:0000313" key="4">
    <source>
        <dbReference type="Proteomes" id="UP000230551"/>
    </source>
</evidence>
<dbReference type="SUPFAM" id="SSF50249">
    <property type="entry name" value="Nucleic acid-binding proteins"/>
    <property type="match status" value="1"/>
</dbReference>
<evidence type="ECO:0000259" key="2">
    <source>
        <dbReference type="Pfam" id="PF12172"/>
    </source>
</evidence>
<feature type="domain" description="ChsH2 C-terminal OB-fold" evidence="1">
    <location>
        <begin position="42"/>
        <end position="107"/>
    </location>
</feature>
<protein>
    <submittedName>
        <fullName evidence="3">DNA-binding protein</fullName>
    </submittedName>
</protein>
<evidence type="ECO:0000259" key="1">
    <source>
        <dbReference type="Pfam" id="PF01796"/>
    </source>
</evidence>
<dbReference type="GO" id="GO:0003677">
    <property type="term" value="F:DNA binding"/>
    <property type="evidence" value="ECO:0007669"/>
    <property type="project" value="UniProtKB-KW"/>
</dbReference>
<feature type="domain" description="ChsH2 rubredoxin-like zinc ribbon" evidence="2">
    <location>
        <begin position="9"/>
        <end position="38"/>
    </location>
</feature>
<sequence>MTRVDGRVRLLGGRCGQCGEIDFPRKEFCRRCGGGEIEVLTLADRGALWSWTIQRFAPPSPPYGRYDDDFEPFGVGYVELPGEVIIEARLTENDPARLRIGMPMTLTTAAVRTGDGSPTTTFAFAPEEPQ</sequence>
<proteinExistence type="predicted"/>
<dbReference type="InterPro" id="IPR012340">
    <property type="entry name" value="NA-bd_OB-fold"/>
</dbReference>
<dbReference type="AlphaFoldDB" id="A0A2G5PHJ2"/>
<dbReference type="STRING" id="85968.GCA_900073015_01475"/>
<comment type="caution">
    <text evidence="3">The sequence shown here is derived from an EMBL/GenBank/DDBJ whole genome shotgun (WGS) entry which is preliminary data.</text>
</comment>
<evidence type="ECO:0000313" key="3">
    <source>
        <dbReference type="EMBL" id="PIB77778.1"/>
    </source>
</evidence>
<reference evidence="3 4" key="1">
    <citation type="journal article" date="2017" name="Infect. Genet. Evol.">
        <title>The new phylogeny of the genus Mycobacterium: The old and the news.</title>
        <authorList>
            <person name="Tortoli E."/>
            <person name="Fedrizzi T."/>
            <person name="Meehan C.J."/>
            <person name="Trovato A."/>
            <person name="Grottola A."/>
            <person name="Giacobazzi E."/>
            <person name="Serpini G.F."/>
            <person name="Tagliazucchi S."/>
            <person name="Fabio A."/>
            <person name="Bettua C."/>
            <person name="Bertorelli R."/>
            <person name="Frascaro F."/>
            <person name="De Sanctis V."/>
            <person name="Pecorari M."/>
            <person name="Jousson O."/>
            <person name="Segata N."/>
            <person name="Cirillo D.M."/>
        </authorList>
    </citation>
    <scope>NUCLEOTIDE SEQUENCE [LARGE SCALE GENOMIC DNA]</scope>
    <source>
        <strain evidence="3 4">CIP1034565</strain>
    </source>
</reference>
<dbReference type="InterPro" id="IPR052513">
    <property type="entry name" value="Thioester_dehydratase-like"/>
</dbReference>
<name>A0A2G5PHJ2_9MYCO</name>
<dbReference type="OrthoDB" id="4714412at2"/>